<proteinExistence type="predicted"/>
<sequence>FKAAGSVAVAERHVVGPKEKLCYKAQLLFRKAQLQACRVIDPRVSVPPCLASIPQLQIVVAFKGANCQQPPSRQSQAAPQMEWCGHLTYVYSLHSQPQRLRHVASSGGSAIGR</sequence>
<evidence type="ECO:0000313" key="2">
    <source>
        <dbReference type="Proteomes" id="UP001165090"/>
    </source>
</evidence>
<reference evidence="1 2" key="1">
    <citation type="journal article" date="2023" name="IScience">
        <title>Expanded male sex-determining region conserved during the evolution of homothallism in the green alga Volvox.</title>
        <authorList>
            <person name="Yamamoto K."/>
            <person name="Matsuzaki R."/>
            <person name="Mahakham W."/>
            <person name="Heman W."/>
            <person name="Sekimoto H."/>
            <person name="Kawachi M."/>
            <person name="Minakuchi Y."/>
            <person name="Toyoda A."/>
            <person name="Nozaki H."/>
        </authorList>
    </citation>
    <scope>NUCLEOTIDE SEQUENCE [LARGE SCALE GENOMIC DNA]</scope>
    <source>
        <strain evidence="1 2">NIES-4468</strain>
    </source>
</reference>
<dbReference type="Proteomes" id="UP001165090">
    <property type="component" value="Unassembled WGS sequence"/>
</dbReference>
<accession>A0ABQ5SAR4</accession>
<evidence type="ECO:0000313" key="1">
    <source>
        <dbReference type="EMBL" id="GLI67022.1"/>
    </source>
</evidence>
<gene>
    <name evidence="1" type="ORF">VaNZ11_011188</name>
</gene>
<name>A0ABQ5SAR4_9CHLO</name>
<dbReference type="EMBL" id="BSDZ01000078">
    <property type="protein sequence ID" value="GLI67022.1"/>
    <property type="molecule type" value="Genomic_DNA"/>
</dbReference>
<keyword evidence="2" id="KW-1185">Reference proteome</keyword>
<feature type="non-terminal residue" evidence="1">
    <location>
        <position position="1"/>
    </location>
</feature>
<comment type="caution">
    <text evidence="1">The sequence shown here is derived from an EMBL/GenBank/DDBJ whole genome shotgun (WGS) entry which is preliminary data.</text>
</comment>
<protein>
    <submittedName>
        <fullName evidence="1">Uncharacterized protein</fullName>
    </submittedName>
</protein>
<organism evidence="1 2">
    <name type="scientific">Volvox africanus</name>
    <dbReference type="NCBI Taxonomy" id="51714"/>
    <lineage>
        <taxon>Eukaryota</taxon>
        <taxon>Viridiplantae</taxon>
        <taxon>Chlorophyta</taxon>
        <taxon>core chlorophytes</taxon>
        <taxon>Chlorophyceae</taxon>
        <taxon>CS clade</taxon>
        <taxon>Chlamydomonadales</taxon>
        <taxon>Volvocaceae</taxon>
        <taxon>Volvox</taxon>
    </lineage>
</organism>